<dbReference type="InterPro" id="IPR056245">
    <property type="entry name" value="KH_DEAH11/12"/>
</dbReference>
<dbReference type="InterPro" id="IPR001841">
    <property type="entry name" value="Znf_RING"/>
</dbReference>
<evidence type="ECO:0000256" key="6">
    <source>
        <dbReference type="ARBA" id="ARBA00022786"/>
    </source>
</evidence>
<dbReference type="PROSITE" id="PS00518">
    <property type="entry name" value="ZF_RING_1"/>
    <property type="match status" value="1"/>
</dbReference>
<dbReference type="SMART" id="SM00647">
    <property type="entry name" value="IBR"/>
    <property type="match status" value="2"/>
</dbReference>
<feature type="domain" description="RING-type" evidence="9">
    <location>
        <begin position="73"/>
        <end position="114"/>
    </location>
</feature>
<keyword evidence="6" id="KW-0833">Ubl conjugation pathway</keyword>
<dbReference type="CDD" id="cd20335">
    <property type="entry name" value="BRcat_RBR"/>
    <property type="match status" value="1"/>
</dbReference>
<evidence type="ECO:0000259" key="9">
    <source>
        <dbReference type="PROSITE" id="PS50089"/>
    </source>
</evidence>
<dbReference type="EC" id="2.3.2.27" evidence="11"/>
<dbReference type="SUPFAM" id="SSF57850">
    <property type="entry name" value="RING/U-box"/>
    <property type="match status" value="3"/>
</dbReference>
<accession>A0A8B6EYC4</accession>
<keyword evidence="12" id="KW-1185">Reference proteome</keyword>
<dbReference type="AlphaFoldDB" id="A0A8B6EYC4"/>
<dbReference type="OrthoDB" id="9991211at2759"/>
<proteinExistence type="predicted"/>
<comment type="caution">
    <text evidence="11">The sequence shown here is derived from an EMBL/GenBank/DDBJ whole genome shotgun (WGS) entry which is preliminary data.</text>
</comment>
<sequence length="284" mass="32386">MKELMMRYGYDLNTLVDECGLKYVELDRQRHILTVTGEQQAVQIAIEKIQIVIEETGLKMKGKVMQPSTTRECVVCFCEIEDGKMYRLEACGHSYCKECVQFQFQTDLNSLPVCCSSEGCEEKWVLKDITNIADITNNPVDRLVEKATSSFVAKNKKEYRYCTTPDCHIIYRVSEKENLFTCPQCESRICTGCHKQYHDGLSCEQVKLAETQEADDKNFMLFLQGCKLNIKKCPNCSTLIEKISGCNRVTCSACTTNICWVCLKHFPTAGDCYNHLSNEHGSVY</sequence>
<keyword evidence="4" id="KW-0677">Repeat</keyword>
<dbReference type="InterPro" id="IPR017907">
    <property type="entry name" value="Znf_RING_CS"/>
</dbReference>
<dbReference type="Pfam" id="PF01485">
    <property type="entry name" value="IBR"/>
    <property type="match status" value="1"/>
</dbReference>
<evidence type="ECO:0000256" key="2">
    <source>
        <dbReference type="ARBA" id="ARBA00022679"/>
    </source>
</evidence>
<dbReference type="GO" id="GO:0097039">
    <property type="term" value="P:protein linear polyubiquitination"/>
    <property type="evidence" value="ECO:0007669"/>
    <property type="project" value="TreeGrafter"/>
</dbReference>
<dbReference type="EMBL" id="UYJE01005952">
    <property type="protein sequence ID" value="VDI41957.1"/>
    <property type="molecule type" value="Genomic_DNA"/>
</dbReference>
<dbReference type="PROSITE" id="PS50089">
    <property type="entry name" value="ZF_RING_2"/>
    <property type="match status" value="1"/>
</dbReference>
<dbReference type="GO" id="GO:0000151">
    <property type="term" value="C:ubiquitin ligase complex"/>
    <property type="evidence" value="ECO:0007669"/>
    <property type="project" value="TreeGrafter"/>
</dbReference>
<dbReference type="Pfam" id="PF22191">
    <property type="entry name" value="IBR_1"/>
    <property type="match status" value="1"/>
</dbReference>
<dbReference type="GO" id="GO:0043130">
    <property type="term" value="F:ubiquitin binding"/>
    <property type="evidence" value="ECO:0007669"/>
    <property type="project" value="TreeGrafter"/>
</dbReference>
<dbReference type="Gene3D" id="3.30.40.10">
    <property type="entry name" value="Zinc/RING finger domain, C3HC4 (zinc finger)"/>
    <property type="match status" value="1"/>
</dbReference>
<dbReference type="Pfam" id="PF24471">
    <property type="entry name" value="KH_DEAH11"/>
    <property type="match status" value="1"/>
</dbReference>
<keyword evidence="5 8" id="KW-0863">Zinc-finger</keyword>
<dbReference type="Proteomes" id="UP000596742">
    <property type="component" value="Unassembled WGS sequence"/>
</dbReference>
<protein>
    <submittedName>
        <fullName evidence="11">E3 ubiquitin-protein ligase RNF14</fullName>
        <ecNumber evidence="11">2.3.2.27</ecNumber>
    </submittedName>
</protein>
<dbReference type="GO" id="GO:0008270">
    <property type="term" value="F:zinc ion binding"/>
    <property type="evidence" value="ECO:0007669"/>
    <property type="project" value="UniProtKB-KW"/>
</dbReference>
<dbReference type="PANTHER" id="PTHR22770:SF13">
    <property type="entry name" value="RING-TYPE DOMAIN-CONTAINING PROTEIN"/>
    <property type="match status" value="1"/>
</dbReference>
<comment type="pathway">
    <text evidence="1">Protein modification; protein ubiquitination.</text>
</comment>
<name>A0A8B6EYC4_MYTGA</name>
<gene>
    <name evidence="11" type="ORF">MGAL_10B022232</name>
</gene>
<feature type="domain" description="RING-type" evidence="10">
    <location>
        <begin position="69"/>
        <end position="284"/>
    </location>
</feature>
<dbReference type="InterPro" id="IPR051628">
    <property type="entry name" value="LUBAC_E3_Ligases"/>
</dbReference>
<organism evidence="11 12">
    <name type="scientific">Mytilus galloprovincialis</name>
    <name type="common">Mediterranean mussel</name>
    <dbReference type="NCBI Taxonomy" id="29158"/>
    <lineage>
        <taxon>Eukaryota</taxon>
        <taxon>Metazoa</taxon>
        <taxon>Spiralia</taxon>
        <taxon>Lophotrochozoa</taxon>
        <taxon>Mollusca</taxon>
        <taxon>Bivalvia</taxon>
        <taxon>Autobranchia</taxon>
        <taxon>Pteriomorphia</taxon>
        <taxon>Mytilida</taxon>
        <taxon>Mytiloidea</taxon>
        <taxon>Mytilidae</taxon>
        <taxon>Mytilinae</taxon>
        <taxon>Mytilus</taxon>
    </lineage>
</organism>
<evidence type="ECO:0000256" key="5">
    <source>
        <dbReference type="ARBA" id="ARBA00022771"/>
    </source>
</evidence>
<dbReference type="InterPro" id="IPR013083">
    <property type="entry name" value="Znf_RING/FYVE/PHD"/>
</dbReference>
<evidence type="ECO:0000256" key="4">
    <source>
        <dbReference type="ARBA" id="ARBA00022737"/>
    </source>
</evidence>
<dbReference type="GO" id="GO:0043161">
    <property type="term" value="P:proteasome-mediated ubiquitin-dependent protein catabolic process"/>
    <property type="evidence" value="ECO:0007669"/>
    <property type="project" value="TreeGrafter"/>
</dbReference>
<dbReference type="Gene3D" id="1.20.120.1750">
    <property type="match status" value="1"/>
</dbReference>
<evidence type="ECO:0000313" key="12">
    <source>
        <dbReference type="Proteomes" id="UP000596742"/>
    </source>
</evidence>
<evidence type="ECO:0000313" key="11">
    <source>
        <dbReference type="EMBL" id="VDI41957.1"/>
    </source>
</evidence>
<keyword evidence="7" id="KW-0862">Zinc</keyword>
<evidence type="ECO:0000256" key="1">
    <source>
        <dbReference type="ARBA" id="ARBA00004906"/>
    </source>
</evidence>
<keyword evidence="3" id="KW-0479">Metal-binding</keyword>
<dbReference type="GO" id="GO:0061630">
    <property type="term" value="F:ubiquitin protein ligase activity"/>
    <property type="evidence" value="ECO:0007669"/>
    <property type="project" value="UniProtKB-EC"/>
</dbReference>
<evidence type="ECO:0000256" key="8">
    <source>
        <dbReference type="PROSITE-ProRule" id="PRU00175"/>
    </source>
</evidence>
<evidence type="ECO:0000259" key="10">
    <source>
        <dbReference type="PROSITE" id="PS51873"/>
    </source>
</evidence>
<reference evidence="11" key="1">
    <citation type="submission" date="2018-11" db="EMBL/GenBank/DDBJ databases">
        <authorList>
            <person name="Alioto T."/>
            <person name="Alioto T."/>
        </authorList>
    </citation>
    <scope>NUCLEOTIDE SEQUENCE</scope>
</reference>
<keyword evidence="2 11" id="KW-0808">Transferase</keyword>
<dbReference type="PANTHER" id="PTHR22770">
    <property type="entry name" value="UBIQUITIN CONJUGATING ENZYME 7 INTERACTING PROTEIN-RELATED"/>
    <property type="match status" value="1"/>
</dbReference>
<evidence type="ECO:0000256" key="7">
    <source>
        <dbReference type="ARBA" id="ARBA00022833"/>
    </source>
</evidence>
<dbReference type="InterPro" id="IPR044066">
    <property type="entry name" value="TRIAD_supradom"/>
</dbReference>
<keyword evidence="11" id="KW-0012">Acyltransferase</keyword>
<evidence type="ECO:0000256" key="3">
    <source>
        <dbReference type="ARBA" id="ARBA00022723"/>
    </source>
</evidence>
<dbReference type="InterPro" id="IPR002867">
    <property type="entry name" value="IBR_dom"/>
</dbReference>
<dbReference type="PROSITE" id="PS51873">
    <property type="entry name" value="TRIAD"/>
    <property type="match status" value="1"/>
</dbReference>